<gene>
    <name evidence="1" type="ORF">ICJ83_05050</name>
</gene>
<sequence length="269" mass="31368">MNSCSNDSVDNSIENIIPTYLKKVTISQGPDYNHHPNSTRSFTLNYNSTHSLTSINIQNRLNMSGEEVINNATFQIEYENNQIVRAYCDCEINDCYWDEEIQGDFDGILQLSFEYSSENGLKKIVAYEQTLNSTGEMTYSNEIERYLVDSNNFVKQVEGTTEILYSNNNIIGVKNSSSFNDGLKYLDYDNKTGVTIFTDDTHIMDINDYFTRLILGLKYSKNNFKKLDFPWRNQLQTIDLEYDNENRPIKRTVFNKDVYNYTESFEYLE</sequence>
<protein>
    <recommendedName>
        <fullName evidence="3">DUF4595 domain-containing protein</fullName>
    </recommendedName>
</protein>
<name>A0A8J6U775_9FLAO</name>
<dbReference type="EMBL" id="JACVXB010000001">
    <property type="protein sequence ID" value="MBD0831495.1"/>
    <property type="molecule type" value="Genomic_DNA"/>
</dbReference>
<accession>A0A8J6U775</accession>
<organism evidence="1 2">
    <name type="scientific">Aestuariibaculum sediminum</name>
    <dbReference type="NCBI Taxonomy" id="2770637"/>
    <lineage>
        <taxon>Bacteria</taxon>
        <taxon>Pseudomonadati</taxon>
        <taxon>Bacteroidota</taxon>
        <taxon>Flavobacteriia</taxon>
        <taxon>Flavobacteriales</taxon>
        <taxon>Flavobacteriaceae</taxon>
    </lineage>
</organism>
<reference evidence="1 2" key="1">
    <citation type="submission" date="2020-09" db="EMBL/GenBank/DDBJ databases">
        <title>TT11 complete genome.</title>
        <authorList>
            <person name="Wu Z."/>
        </authorList>
    </citation>
    <scope>NUCLEOTIDE SEQUENCE [LARGE SCALE GENOMIC DNA]</scope>
    <source>
        <strain evidence="1 2">TT11</strain>
    </source>
</reference>
<evidence type="ECO:0008006" key="3">
    <source>
        <dbReference type="Google" id="ProtNLM"/>
    </source>
</evidence>
<dbReference type="AlphaFoldDB" id="A0A8J6U775"/>
<proteinExistence type="predicted"/>
<keyword evidence="2" id="KW-1185">Reference proteome</keyword>
<comment type="caution">
    <text evidence="1">The sequence shown here is derived from an EMBL/GenBank/DDBJ whole genome shotgun (WGS) entry which is preliminary data.</text>
</comment>
<dbReference type="Proteomes" id="UP000600588">
    <property type="component" value="Unassembled WGS sequence"/>
</dbReference>
<evidence type="ECO:0000313" key="1">
    <source>
        <dbReference type="EMBL" id="MBD0831495.1"/>
    </source>
</evidence>
<evidence type="ECO:0000313" key="2">
    <source>
        <dbReference type="Proteomes" id="UP000600588"/>
    </source>
</evidence>